<keyword evidence="2" id="KW-0808">Transferase</keyword>
<dbReference type="PANTHER" id="PTHR10704">
    <property type="entry name" value="CARBOHYDRATE SULFOTRANSFERASE"/>
    <property type="match status" value="1"/>
</dbReference>
<dbReference type="Gene3D" id="3.40.50.300">
    <property type="entry name" value="P-loop containing nucleotide triphosphate hydrolases"/>
    <property type="match status" value="1"/>
</dbReference>
<dbReference type="EMBL" id="JBDJAW010000006">
    <property type="protein sequence ID" value="MEN3535362.1"/>
    <property type="molecule type" value="Genomic_DNA"/>
</dbReference>
<name>A0ABV0AKI5_9ACTN</name>
<accession>A0ABV0AKI5</accession>
<dbReference type="InterPro" id="IPR051135">
    <property type="entry name" value="Gal/GlcNAc/GalNAc_ST"/>
</dbReference>
<evidence type="ECO:0000256" key="1">
    <source>
        <dbReference type="SAM" id="MobiDB-lite"/>
    </source>
</evidence>
<evidence type="ECO:0000313" key="2">
    <source>
        <dbReference type="EMBL" id="MEN3535362.1"/>
    </source>
</evidence>
<comment type="caution">
    <text evidence="2">The sequence shown here is derived from an EMBL/GenBank/DDBJ whole genome shotgun (WGS) entry which is preliminary data.</text>
</comment>
<dbReference type="GO" id="GO:0016740">
    <property type="term" value="F:transferase activity"/>
    <property type="evidence" value="ECO:0007669"/>
    <property type="project" value="UniProtKB-KW"/>
</dbReference>
<dbReference type="RefSeq" id="WP_346225420.1">
    <property type="nucleotide sequence ID" value="NZ_JBDJAW010000006.1"/>
</dbReference>
<reference evidence="2 3" key="1">
    <citation type="submission" date="2024-05" db="EMBL/GenBank/DDBJ databases">
        <title>Microbispora sp.ZYX-F-249.</title>
        <authorList>
            <person name="Xie H."/>
        </authorList>
    </citation>
    <scope>NUCLEOTIDE SEQUENCE [LARGE SCALE GENOMIC DNA]</scope>
    <source>
        <strain evidence="2 3">ZYX-F-249</strain>
    </source>
</reference>
<protein>
    <submittedName>
        <fullName evidence="2">Sulfotransferase</fullName>
        <ecNumber evidence="2">2.8.2.-</ecNumber>
    </submittedName>
</protein>
<sequence length="358" mass="39067">MPETTREAAPDVVRTEAPAPVRPVRDATRNRARPTTRDTAPRLSFLVVGTPRSGTTVTQRLCCELPGVVMPPETHFLHLFAPGLLTRHAFPLTWPEVSDELSRFEALPTSAGLRLDRGRMSDLTGPRCERLIDLFSALVVALCPPPCQAGPPPVRYGEKTPEHLLWWRAMTSADPALKIIGVVRDPRAVAASHRGVPWGIRDPGELAEEWAFDQRSLCAARHRLGPRRCLVVRYEDLVADPAACRARLADFLGVPPAGPAGPAGKGAPIVHPWEWWKARALEPVTPDRRDVWRGVLTPAEAALVAEVAAPEMAAFGYLPDRRGRPGHGGRTGTCGPRLAARLRRMRALESAIAAQPGR</sequence>
<feature type="compositionally biased region" description="Basic and acidic residues" evidence="1">
    <location>
        <begin position="23"/>
        <end position="38"/>
    </location>
</feature>
<organism evidence="2 3">
    <name type="scientific">Microbispora maris</name>
    <dbReference type="NCBI Taxonomy" id="3144104"/>
    <lineage>
        <taxon>Bacteria</taxon>
        <taxon>Bacillati</taxon>
        <taxon>Actinomycetota</taxon>
        <taxon>Actinomycetes</taxon>
        <taxon>Streptosporangiales</taxon>
        <taxon>Streptosporangiaceae</taxon>
        <taxon>Microbispora</taxon>
    </lineage>
</organism>
<dbReference type="Pfam" id="PF13469">
    <property type="entry name" value="Sulfotransfer_3"/>
    <property type="match status" value="1"/>
</dbReference>
<dbReference type="InterPro" id="IPR027417">
    <property type="entry name" value="P-loop_NTPase"/>
</dbReference>
<keyword evidence="3" id="KW-1185">Reference proteome</keyword>
<proteinExistence type="predicted"/>
<evidence type="ECO:0000313" key="3">
    <source>
        <dbReference type="Proteomes" id="UP001447516"/>
    </source>
</evidence>
<dbReference type="EC" id="2.8.2.-" evidence="2"/>
<dbReference type="Proteomes" id="UP001447516">
    <property type="component" value="Unassembled WGS sequence"/>
</dbReference>
<gene>
    <name evidence="2" type="ORF">AAH991_09660</name>
</gene>
<dbReference type="SUPFAM" id="SSF52540">
    <property type="entry name" value="P-loop containing nucleoside triphosphate hydrolases"/>
    <property type="match status" value="1"/>
</dbReference>
<dbReference type="PANTHER" id="PTHR10704:SF44">
    <property type="entry name" value="LD35051P-RELATED"/>
    <property type="match status" value="1"/>
</dbReference>
<feature type="region of interest" description="Disordered" evidence="1">
    <location>
        <begin position="1"/>
        <end position="38"/>
    </location>
</feature>